<dbReference type="PANTHER" id="PTHR31490">
    <property type="entry name" value="GLYCOSYL HYDROLASE"/>
    <property type="match status" value="1"/>
</dbReference>
<dbReference type="InterPro" id="IPR031158">
    <property type="entry name" value="GH10_AS"/>
</dbReference>
<dbReference type="SUPFAM" id="SSF51445">
    <property type="entry name" value="(Trans)glycosidases"/>
    <property type="match status" value="1"/>
</dbReference>
<evidence type="ECO:0000256" key="4">
    <source>
        <dbReference type="ARBA" id="ARBA00022729"/>
    </source>
</evidence>
<dbReference type="PANTHER" id="PTHR31490:SF88">
    <property type="entry name" value="BETA-XYLANASE"/>
    <property type="match status" value="1"/>
</dbReference>
<keyword evidence="4" id="KW-0732">Signal</keyword>
<dbReference type="PROSITE" id="PS51760">
    <property type="entry name" value="GH10_2"/>
    <property type="match status" value="1"/>
</dbReference>
<dbReference type="InterPro" id="IPR017853">
    <property type="entry name" value="GH"/>
</dbReference>
<dbReference type="RefSeq" id="WP_141318811.1">
    <property type="nucleotide sequence ID" value="NZ_BJLP01000008.1"/>
</dbReference>
<dbReference type="GO" id="GO:0031176">
    <property type="term" value="F:endo-1,4-beta-xylanase activity"/>
    <property type="evidence" value="ECO:0007669"/>
    <property type="project" value="UniProtKB-EC"/>
</dbReference>
<evidence type="ECO:0000256" key="10">
    <source>
        <dbReference type="RuleBase" id="RU361174"/>
    </source>
</evidence>
<organism evidence="12 13">
    <name type="scientific">Cellulomonas uda</name>
    <dbReference type="NCBI Taxonomy" id="1714"/>
    <lineage>
        <taxon>Bacteria</taxon>
        <taxon>Bacillati</taxon>
        <taxon>Actinomycetota</taxon>
        <taxon>Actinomycetes</taxon>
        <taxon>Micrococcales</taxon>
        <taxon>Cellulomonadaceae</taxon>
        <taxon>Cellulomonas</taxon>
    </lineage>
</organism>
<evidence type="ECO:0000256" key="1">
    <source>
        <dbReference type="ARBA" id="ARBA00000681"/>
    </source>
</evidence>
<evidence type="ECO:0000256" key="8">
    <source>
        <dbReference type="ARBA" id="ARBA00023326"/>
    </source>
</evidence>
<comment type="caution">
    <text evidence="12">The sequence shown here is derived from an EMBL/GenBank/DDBJ whole genome shotgun (WGS) entry which is preliminary data.</text>
</comment>
<evidence type="ECO:0000313" key="13">
    <source>
        <dbReference type="Proteomes" id="UP000315842"/>
    </source>
</evidence>
<keyword evidence="3" id="KW-0858">Xylan degradation</keyword>
<sequence>MSPAVPARPGRSRAAVRRARSRAAVLLPLLLAVLLAACSGTSEPGPDATTAPAQAPLEPVLAEIAGGSALDIGFAVAPERLDEPEYREIVDKHASLVVAENVMKWEATEAADDEWDFAEGDRLAEYARSTGKKLYGHTLVWHSQLPAWVKALDEDAMQEAMEHHVRTQAEHFRGQVFAWDVVNEAVDEDGSRRSDSPFQQTLGDDYIADAFEVAHEADPDAQLCYNDYDIEGVNAKSDGVYALVEDLLARDVPIDCLGIQGHLTAGKLPDDLQENIQRFVDLGLTVRITELDIRVETPASDEALAQQAEDYASVATACLAVEGCLGLTVWGVTDRYSWIPMWFEGFGDALLWDADYEPKPAFDALVEAVGKGRPGRTG</sequence>
<keyword evidence="6 10" id="KW-0119">Carbohydrate metabolism</keyword>
<dbReference type="InterPro" id="IPR044846">
    <property type="entry name" value="GH10"/>
</dbReference>
<dbReference type="SMART" id="SM00633">
    <property type="entry name" value="Glyco_10"/>
    <property type="match status" value="1"/>
</dbReference>
<gene>
    <name evidence="12" type="ORF">CUD01_07230</name>
</gene>
<dbReference type="GO" id="GO:0045493">
    <property type="term" value="P:xylan catabolic process"/>
    <property type="evidence" value="ECO:0007669"/>
    <property type="project" value="UniProtKB-KW"/>
</dbReference>
<evidence type="ECO:0000256" key="7">
    <source>
        <dbReference type="ARBA" id="ARBA00023295"/>
    </source>
</evidence>
<keyword evidence="7 10" id="KW-0326">Glycosidase</keyword>
<evidence type="ECO:0000256" key="2">
    <source>
        <dbReference type="ARBA" id="ARBA00007495"/>
    </source>
</evidence>
<dbReference type="EC" id="3.2.1.8" evidence="10"/>
<name>A0A4Y3K6Y6_CELUD</name>
<comment type="similarity">
    <text evidence="2 10">Belongs to the glycosyl hydrolase 10 (cellulase F) family.</text>
</comment>
<dbReference type="Proteomes" id="UP000315842">
    <property type="component" value="Unassembled WGS sequence"/>
</dbReference>
<dbReference type="PROSITE" id="PS00591">
    <property type="entry name" value="GH10_1"/>
    <property type="match status" value="1"/>
</dbReference>
<dbReference type="InterPro" id="IPR001000">
    <property type="entry name" value="GH10_dom"/>
</dbReference>
<dbReference type="Pfam" id="PF00331">
    <property type="entry name" value="Glyco_hydro_10"/>
    <property type="match status" value="1"/>
</dbReference>
<dbReference type="Gene3D" id="3.20.20.80">
    <property type="entry name" value="Glycosidases"/>
    <property type="match status" value="1"/>
</dbReference>
<keyword evidence="13" id="KW-1185">Reference proteome</keyword>
<keyword evidence="8 10" id="KW-0624">Polysaccharide degradation</keyword>
<reference evidence="12 13" key="1">
    <citation type="submission" date="2019-06" db="EMBL/GenBank/DDBJ databases">
        <title>Whole genome shotgun sequence of Cellulomonas uda NBRC 3747.</title>
        <authorList>
            <person name="Hosoyama A."/>
            <person name="Uohara A."/>
            <person name="Ohji S."/>
            <person name="Ichikawa N."/>
        </authorList>
    </citation>
    <scope>NUCLEOTIDE SEQUENCE [LARGE SCALE GENOMIC DNA]</scope>
    <source>
        <strain evidence="12 13">NBRC 3747</strain>
    </source>
</reference>
<evidence type="ECO:0000259" key="11">
    <source>
        <dbReference type="PROSITE" id="PS51760"/>
    </source>
</evidence>
<accession>A0A4Y3K6Y6</accession>
<comment type="catalytic activity">
    <reaction evidence="1 10">
        <text>Endohydrolysis of (1-&gt;4)-beta-D-xylosidic linkages in xylans.</text>
        <dbReference type="EC" id="3.2.1.8"/>
    </reaction>
</comment>
<proteinExistence type="inferred from homology"/>
<evidence type="ECO:0000256" key="3">
    <source>
        <dbReference type="ARBA" id="ARBA00022651"/>
    </source>
</evidence>
<keyword evidence="5 10" id="KW-0378">Hydrolase</keyword>
<evidence type="ECO:0000256" key="5">
    <source>
        <dbReference type="ARBA" id="ARBA00022801"/>
    </source>
</evidence>
<dbReference type="PRINTS" id="PR00134">
    <property type="entry name" value="GLHYDRLASE10"/>
</dbReference>
<evidence type="ECO:0000256" key="6">
    <source>
        <dbReference type="ARBA" id="ARBA00023277"/>
    </source>
</evidence>
<evidence type="ECO:0000313" key="12">
    <source>
        <dbReference type="EMBL" id="GEA80279.1"/>
    </source>
</evidence>
<dbReference type="AlphaFoldDB" id="A0A4Y3K6Y6"/>
<dbReference type="EMBL" id="BJLP01000008">
    <property type="protein sequence ID" value="GEA80279.1"/>
    <property type="molecule type" value="Genomic_DNA"/>
</dbReference>
<feature type="domain" description="GH10" evidence="11">
    <location>
        <begin position="55"/>
        <end position="368"/>
    </location>
</feature>
<evidence type="ECO:0000256" key="9">
    <source>
        <dbReference type="PROSITE-ProRule" id="PRU10061"/>
    </source>
</evidence>
<feature type="active site" description="Nucleophile" evidence="9">
    <location>
        <position position="290"/>
    </location>
</feature>
<protein>
    <recommendedName>
        <fullName evidence="10">Beta-xylanase</fullName>
        <ecNumber evidence="10">3.2.1.8</ecNumber>
    </recommendedName>
</protein>